<dbReference type="Gene3D" id="3.30.420.10">
    <property type="entry name" value="Ribonuclease H-like superfamily/Ribonuclease H"/>
    <property type="match status" value="1"/>
</dbReference>
<dbReference type="CDD" id="cd00303">
    <property type="entry name" value="retropepsin_like"/>
    <property type="match status" value="1"/>
</dbReference>
<dbReference type="InterPro" id="IPR036397">
    <property type="entry name" value="RNaseH_sf"/>
</dbReference>
<proteinExistence type="predicted"/>
<dbReference type="EMBL" id="VAHF01000012">
    <property type="protein sequence ID" value="TXG48807.1"/>
    <property type="molecule type" value="Genomic_DNA"/>
</dbReference>
<name>A0A5C7GWC8_9ROSI</name>
<dbReference type="GO" id="GO:0015074">
    <property type="term" value="P:DNA integration"/>
    <property type="evidence" value="ECO:0007669"/>
    <property type="project" value="InterPro"/>
</dbReference>
<dbReference type="PANTHER" id="PTHR35046">
    <property type="entry name" value="ZINC KNUCKLE (CCHC-TYPE) FAMILY PROTEIN"/>
    <property type="match status" value="1"/>
</dbReference>
<dbReference type="OrthoDB" id="1938712at2759"/>
<dbReference type="PROSITE" id="PS50994">
    <property type="entry name" value="INTEGRASE"/>
    <property type="match status" value="1"/>
</dbReference>
<feature type="domain" description="Integrase catalytic" evidence="1">
    <location>
        <begin position="212"/>
        <end position="355"/>
    </location>
</feature>
<dbReference type="Pfam" id="PF19259">
    <property type="entry name" value="Ty3_capsid"/>
    <property type="match status" value="1"/>
</dbReference>
<dbReference type="GO" id="GO:0003676">
    <property type="term" value="F:nucleic acid binding"/>
    <property type="evidence" value="ECO:0007669"/>
    <property type="project" value="InterPro"/>
</dbReference>
<accession>A0A5C7GWC8</accession>
<evidence type="ECO:0000259" key="1">
    <source>
        <dbReference type="PROSITE" id="PS50994"/>
    </source>
</evidence>
<keyword evidence="3" id="KW-1185">Reference proteome</keyword>
<evidence type="ECO:0000313" key="3">
    <source>
        <dbReference type="Proteomes" id="UP000323000"/>
    </source>
</evidence>
<dbReference type="InterPro" id="IPR045358">
    <property type="entry name" value="Ty3_capsid"/>
</dbReference>
<gene>
    <name evidence="2" type="ORF">EZV62_024682</name>
</gene>
<sequence length="355" mass="40363">MGIIAIHLEGRALDWFQGYEAANGDINWTNFFAGVVSRFDRNIYDSPMGELSKLKQVSTMKVYQEKFEVLMARTNGLLEELFVQCFISGLKDAIKNQVKMFKPSTLTQVVGLALLQEGIMEAIIKEAKGFNRIGMSTVNSIAAKQYVNGSIPPVAVADRTKLTSNAFCRQLKWNMQGKKFQADLRLLPLGGCDMVLGIHWLRNKFETFASPGFLQPLLVHELIWFDISMDFIEGLPKSFGKEVILVVVDRLSKYAHFLALSHPYITKVVAQLFLDNIYKLHGLPQTIVSDRDHIFTTQFRKHLFTLEETQLLMSTAYHPQTDGQTEIVNKGLEQYLRCMTGDKPKEWSKWLSLGE</sequence>
<reference evidence="3" key="1">
    <citation type="journal article" date="2019" name="Gigascience">
        <title>De novo genome assembly of the endangered Acer yangbiense, a plant species with extremely small populations endemic to Yunnan Province, China.</title>
        <authorList>
            <person name="Yang J."/>
            <person name="Wariss H.M."/>
            <person name="Tao L."/>
            <person name="Zhang R."/>
            <person name="Yun Q."/>
            <person name="Hollingsworth P."/>
            <person name="Dao Z."/>
            <person name="Luo G."/>
            <person name="Guo H."/>
            <person name="Ma Y."/>
            <person name="Sun W."/>
        </authorList>
    </citation>
    <scope>NUCLEOTIDE SEQUENCE [LARGE SCALE GENOMIC DNA]</scope>
    <source>
        <strain evidence="3">cv. Malutang</strain>
    </source>
</reference>
<dbReference type="AlphaFoldDB" id="A0A5C7GWC8"/>
<comment type="caution">
    <text evidence="2">The sequence shown here is derived from an EMBL/GenBank/DDBJ whole genome shotgun (WGS) entry which is preliminary data.</text>
</comment>
<dbReference type="PANTHER" id="PTHR35046:SF18">
    <property type="entry name" value="RNA-DIRECTED DNA POLYMERASE"/>
    <property type="match status" value="1"/>
</dbReference>
<evidence type="ECO:0000313" key="2">
    <source>
        <dbReference type="EMBL" id="TXG48807.1"/>
    </source>
</evidence>
<dbReference type="SUPFAM" id="SSF53098">
    <property type="entry name" value="Ribonuclease H-like"/>
    <property type="match status" value="1"/>
</dbReference>
<dbReference type="Pfam" id="PF08284">
    <property type="entry name" value="RVP_2"/>
    <property type="match status" value="1"/>
</dbReference>
<protein>
    <recommendedName>
        <fullName evidence="1">Integrase catalytic domain-containing protein</fullName>
    </recommendedName>
</protein>
<organism evidence="2 3">
    <name type="scientific">Acer yangbiense</name>
    <dbReference type="NCBI Taxonomy" id="1000413"/>
    <lineage>
        <taxon>Eukaryota</taxon>
        <taxon>Viridiplantae</taxon>
        <taxon>Streptophyta</taxon>
        <taxon>Embryophyta</taxon>
        <taxon>Tracheophyta</taxon>
        <taxon>Spermatophyta</taxon>
        <taxon>Magnoliopsida</taxon>
        <taxon>eudicotyledons</taxon>
        <taxon>Gunneridae</taxon>
        <taxon>Pentapetalae</taxon>
        <taxon>rosids</taxon>
        <taxon>malvids</taxon>
        <taxon>Sapindales</taxon>
        <taxon>Sapindaceae</taxon>
        <taxon>Hippocastanoideae</taxon>
        <taxon>Acereae</taxon>
        <taxon>Acer</taxon>
    </lineage>
</organism>
<dbReference type="InterPro" id="IPR001584">
    <property type="entry name" value="Integrase_cat-core"/>
</dbReference>
<dbReference type="InterPro" id="IPR012337">
    <property type="entry name" value="RNaseH-like_sf"/>
</dbReference>
<dbReference type="Proteomes" id="UP000323000">
    <property type="component" value="Chromosome 12"/>
</dbReference>